<protein>
    <recommendedName>
        <fullName evidence="2">Inner membrane protein YgaP-like transmembrane domain-containing protein</fullName>
    </recommendedName>
</protein>
<evidence type="ECO:0000259" key="2">
    <source>
        <dbReference type="Pfam" id="PF11127"/>
    </source>
</evidence>
<dbReference type="OrthoDB" id="9804804at2"/>
<evidence type="ECO:0000313" key="4">
    <source>
        <dbReference type="Proteomes" id="UP000256405"/>
    </source>
</evidence>
<dbReference type="RefSeq" id="WP_086540166.1">
    <property type="nucleotide sequence ID" value="NZ_MSSW01000008.1"/>
</dbReference>
<dbReference type="InterPro" id="IPR021309">
    <property type="entry name" value="YgaP-like_TM"/>
</dbReference>
<keyword evidence="4" id="KW-1185">Reference proteome</keyword>
<feature type="transmembrane region" description="Helical" evidence="1">
    <location>
        <begin position="12"/>
        <end position="29"/>
    </location>
</feature>
<dbReference type="AlphaFoldDB" id="A0A3E0DU51"/>
<dbReference type="EMBL" id="QUNF01000011">
    <property type="protein sequence ID" value="REG87062.1"/>
    <property type="molecule type" value="Genomic_DNA"/>
</dbReference>
<comment type="caution">
    <text evidence="3">The sequence shown here is derived from an EMBL/GenBank/DDBJ whole genome shotgun (WGS) entry which is preliminary data.</text>
</comment>
<evidence type="ECO:0000256" key="1">
    <source>
        <dbReference type="SAM" id="Phobius"/>
    </source>
</evidence>
<keyword evidence="1" id="KW-0472">Membrane</keyword>
<dbReference type="Proteomes" id="UP000256405">
    <property type="component" value="Unassembled WGS sequence"/>
</dbReference>
<gene>
    <name evidence="3" type="ORF">C8N25_11141</name>
</gene>
<feature type="transmembrane region" description="Helical" evidence="1">
    <location>
        <begin position="35"/>
        <end position="57"/>
    </location>
</feature>
<keyword evidence="1" id="KW-1133">Transmembrane helix</keyword>
<sequence>MKKNMGSADKIIRLLLAVGVAVLYFTGTISGTLAIVLGVLAVVFVATSFMSFCPLYLPFGISTCKKASS</sequence>
<keyword evidence="1" id="KW-0812">Transmembrane</keyword>
<proteinExistence type="predicted"/>
<organism evidence="3 4">
    <name type="scientific">Algoriphagus antarcticus</name>
    <dbReference type="NCBI Taxonomy" id="238540"/>
    <lineage>
        <taxon>Bacteria</taxon>
        <taxon>Pseudomonadati</taxon>
        <taxon>Bacteroidota</taxon>
        <taxon>Cytophagia</taxon>
        <taxon>Cytophagales</taxon>
        <taxon>Cyclobacteriaceae</taxon>
        <taxon>Algoriphagus</taxon>
    </lineage>
</organism>
<name>A0A3E0DU51_9BACT</name>
<accession>A0A3E0DU51</accession>
<dbReference type="Pfam" id="PF11127">
    <property type="entry name" value="YgaP-like_TM"/>
    <property type="match status" value="1"/>
</dbReference>
<reference evidence="3 4" key="1">
    <citation type="submission" date="2018-08" db="EMBL/GenBank/DDBJ databases">
        <title>Genomic Encyclopedia of Archaeal and Bacterial Type Strains, Phase II (KMG-II): from individual species to whole genera.</title>
        <authorList>
            <person name="Goeker M."/>
        </authorList>
    </citation>
    <scope>NUCLEOTIDE SEQUENCE [LARGE SCALE GENOMIC DNA]</scope>
    <source>
        <strain evidence="3 4">DSM 15986</strain>
    </source>
</reference>
<evidence type="ECO:0000313" key="3">
    <source>
        <dbReference type="EMBL" id="REG87062.1"/>
    </source>
</evidence>
<feature type="domain" description="Inner membrane protein YgaP-like transmembrane" evidence="2">
    <location>
        <begin position="1"/>
        <end position="66"/>
    </location>
</feature>